<evidence type="ECO:0000256" key="5">
    <source>
        <dbReference type="ARBA" id="ARBA00022741"/>
    </source>
</evidence>
<dbReference type="GO" id="GO:0008556">
    <property type="term" value="F:P-type potassium transmembrane transporter activity"/>
    <property type="evidence" value="ECO:0007669"/>
    <property type="project" value="InterPro"/>
</dbReference>
<proteinExistence type="inferred from homology"/>
<evidence type="ECO:0000256" key="6">
    <source>
        <dbReference type="ARBA" id="ARBA00022840"/>
    </source>
</evidence>
<gene>
    <name evidence="11" type="primary">kdpC</name>
    <name evidence="12" type="ORF">C7B46_14180</name>
</gene>
<evidence type="ECO:0000256" key="11">
    <source>
        <dbReference type="HAMAP-Rule" id="MF_00276"/>
    </source>
</evidence>
<sequence length="205" mass="22283">MFITLKRAVIVTVLLWIILALGFTFVMVGLGQVFFPNQANGSLVMLDGRPIADRHVGQYFGNRLQYFWGRPSDTVSLTTGKPDPYNALNSGPSNEGPTNAALLADIQRRIALYLKTTPGLTVHQIPISLVESSGSGLDPDITVPSALIQVPRVARYTGLSQARLRQLVRSQVLPPDLGVFGPSRINVVLLNVALYQLLHPQASAK</sequence>
<keyword evidence="8 11" id="KW-1133">Transmembrane helix</keyword>
<keyword evidence="9 11" id="KW-0406">Ion transport</keyword>
<keyword evidence="7 11" id="KW-0630">Potassium</keyword>
<keyword evidence="6 11" id="KW-0067">ATP-binding</keyword>
<dbReference type="PANTHER" id="PTHR30042">
    <property type="entry name" value="POTASSIUM-TRANSPORTING ATPASE C CHAIN"/>
    <property type="match status" value="1"/>
</dbReference>
<evidence type="ECO:0000256" key="8">
    <source>
        <dbReference type="ARBA" id="ARBA00022989"/>
    </source>
</evidence>
<evidence type="ECO:0000256" key="2">
    <source>
        <dbReference type="ARBA" id="ARBA00022475"/>
    </source>
</evidence>
<dbReference type="HAMAP" id="MF_00276">
    <property type="entry name" value="KdpC"/>
    <property type="match status" value="1"/>
</dbReference>
<evidence type="ECO:0000256" key="7">
    <source>
        <dbReference type="ARBA" id="ARBA00022958"/>
    </source>
</evidence>
<evidence type="ECO:0000256" key="4">
    <source>
        <dbReference type="ARBA" id="ARBA00022692"/>
    </source>
</evidence>
<name>A0A2T2XD64_9FIRM</name>
<evidence type="ECO:0000256" key="3">
    <source>
        <dbReference type="ARBA" id="ARBA00022538"/>
    </source>
</evidence>
<keyword evidence="4 11" id="KW-0812">Transmembrane</keyword>
<reference evidence="12 13" key="1">
    <citation type="journal article" date="2014" name="BMC Genomics">
        <title>Comparison of environmental and isolate Sulfobacillus genomes reveals diverse carbon, sulfur, nitrogen, and hydrogen metabolisms.</title>
        <authorList>
            <person name="Justice N.B."/>
            <person name="Norman A."/>
            <person name="Brown C.T."/>
            <person name="Singh A."/>
            <person name="Thomas B.C."/>
            <person name="Banfield J.F."/>
        </authorList>
    </citation>
    <scope>NUCLEOTIDE SEQUENCE [LARGE SCALE GENOMIC DNA]</scope>
    <source>
        <strain evidence="12">AMDSBA4</strain>
    </source>
</reference>
<dbReference type="PIRSF" id="PIRSF001296">
    <property type="entry name" value="K_ATPase_KdpC"/>
    <property type="match status" value="1"/>
</dbReference>
<comment type="subunit">
    <text evidence="11">The system is composed of three essential subunits: KdpA, KdpB and KdpC.</text>
</comment>
<dbReference type="Pfam" id="PF02669">
    <property type="entry name" value="KdpC"/>
    <property type="match status" value="1"/>
</dbReference>
<dbReference type="InterPro" id="IPR003820">
    <property type="entry name" value="KdpC"/>
</dbReference>
<keyword evidence="1 11" id="KW-0813">Transport</keyword>
<comment type="subcellular location">
    <subcellularLocation>
        <location evidence="11">Cell membrane</location>
        <topology evidence="11">Single-pass membrane protein</topology>
    </subcellularLocation>
</comment>
<evidence type="ECO:0000256" key="10">
    <source>
        <dbReference type="ARBA" id="ARBA00023136"/>
    </source>
</evidence>
<evidence type="ECO:0000313" key="13">
    <source>
        <dbReference type="Proteomes" id="UP000242972"/>
    </source>
</evidence>
<keyword evidence="12" id="KW-0378">Hydrolase</keyword>
<comment type="caution">
    <text evidence="12">The sequence shown here is derived from an EMBL/GenBank/DDBJ whole genome shotgun (WGS) entry which is preliminary data.</text>
</comment>
<keyword evidence="3 11" id="KW-0633">Potassium transport</keyword>
<organism evidence="12 13">
    <name type="scientific">Sulfobacillus benefaciens</name>
    <dbReference type="NCBI Taxonomy" id="453960"/>
    <lineage>
        <taxon>Bacteria</taxon>
        <taxon>Bacillati</taxon>
        <taxon>Bacillota</taxon>
        <taxon>Clostridia</taxon>
        <taxon>Eubacteriales</taxon>
        <taxon>Clostridiales Family XVII. Incertae Sedis</taxon>
        <taxon>Sulfobacillus</taxon>
    </lineage>
</organism>
<keyword evidence="2 11" id="KW-1003">Cell membrane</keyword>
<dbReference type="GO" id="GO:0005524">
    <property type="term" value="F:ATP binding"/>
    <property type="evidence" value="ECO:0007669"/>
    <property type="project" value="UniProtKB-UniRule"/>
</dbReference>
<dbReference type="Proteomes" id="UP000242972">
    <property type="component" value="Unassembled WGS sequence"/>
</dbReference>
<dbReference type="GO" id="GO:0005886">
    <property type="term" value="C:plasma membrane"/>
    <property type="evidence" value="ECO:0007669"/>
    <property type="project" value="UniProtKB-SubCell"/>
</dbReference>
<evidence type="ECO:0000256" key="1">
    <source>
        <dbReference type="ARBA" id="ARBA00022448"/>
    </source>
</evidence>
<evidence type="ECO:0000313" key="12">
    <source>
        <dbReference type="EMBL" id="PSR32464.1"/>
    </source>
</evidence>
<accession>A0A2T2XD64</accession>
<dbReference type="PANTHER" id="PTHR30042:SF2">
    <property type="entry name" value="POTASSIUM-TRANSPORTING ATPASE KDPC SUBUNIT"/>
    <property type="match status" value="1"/>
</dbReference>
<evidence type="ECO:0000256" key="9">
    <source>
        <dbReference type="ARBA" id="ARBA00023065"/>
    </source>
</evidence>
<dbReference type="GO" id="GO:0016787">
    <property type="term" value="F:hydrolase activity"/>
    <property type="evidence" value="ECO:0007669"/>
    <property type="project" value="UniProtKB-KW"/>
</dbReference>
<protein>
    <recommendedName>
        <fullName evidence="11">Potassium-transporting ATPase KdpC subunit</fullName>
    </recommendedName>
    <alternativeName>
        <fullName evidence="11">ATP phosphohydrolase [potassium-transporting] C chain</fullName>
    </alternativeName>
    <alternativeName>
        <fullName evidence="11">Potassium-binding and translocating subunit C</fullName>
    </alternativeName>
    <alternativeName>
        <fullName evidence="11">Potassium-translocating ATPase C chain</fullName>
    </alternativeName>
</protein>
<comment type="similarity">
    <text evidence="11">Belongs to the KdpC family.</text>
</comment>
<comment type="function">
    <text evidence="11">Part of the high-affinity ATP-driven potassium transport (or Kdp) system, which catalyzes the hydrolysis of ATP coupled with the electrogenic transport of potassium into the cytoplasm. This subunit acts as a catalytic chaperone that increases the ATP-binding affinity of the ATP-hydrolyzing subunit KdpB by the formation of a transient KdpB/KdpC/ATP ternary complex.</text>
</comment>
<dbReference type="AlphaFoldDB" id="A0A2T2XD64"/>
<keyword evidence="10 11" id="KW-0472">Membrane</keyword>
<dbReference type="EMBL" id="PXYW01000040">
    <property type="protein sequence ID" value="PSR32464.1"/>
    <property type="molecule type" value="Genomic_DNA"/>
</dbReference>
<keyword evidence="5 11" id="KW-0547">Nucleotide-binding</keyword>